<evidence type="ECO:0000313" key="3">
    <source>
        <dbReference type="Proteomes" id="UP000490535"/>
    </source>
</evidence>
<dbReference type="Proteomes" id="UP000490535">
    <property type="component" value="Unassembled WGS sequence"/>
</dbReference>
<feature type="transmembrane region" description="Helical" evidence="1">
    <location>
        <begin position="35"/>
        <end position="57"/>
    </location>
</feature>
<proteinExistence type="predicted"/>
<feature type="transmembrane region" description="Helical" evidence="1">
    <location>
        <begin position="7"/>
        <end position="29"/>
    </location>
</feature>
<sequence>MKSWTKFILIPLFSYIFINTVLFLSEYTLSQNASLIYILCILLVVLLLNSSIPYLMLRLAPKAPYTSMLLYMLTLLGCIYSMKIYLSNQNLEINATKIGVIILSIIIAMMAYFFFNDPRYKVTYGKSEKLKSF</sequence>
<feature type="transmembrane region" description="Helical" evidence="1">
    <location>
        <begin position="69"/>
        <end position="86"/>
    </location>
</feature>
<name>A0A833PHX5_ACIBZ</name>
<reference evidence="3" key="1">
    <citation type="journal article" date="2020" name="MBio">
        <title>Horizontal gene transfer to a defensive symbiont with a reduced genome amongst a multipartite beetle microbiome.</title>
        <authorList>
            <person name="Waterworth S.C."/>
            <person name="Florez L.V."/>
            <person name="Rees E.R."/>
            <person name="Hertweck C."/>
            <person name="Kaltenpoth M."/>
            <person name="Kwan J.C."/>
        </authorList>
    </citation>
    <scope>NUCLEOTIDE SEQUENCE [LARGE SCALE GENOMIC DNA]</scope>
</reference>
<comment type="caution">
    <text evidence="2">The sequence shown here is derived from an EMBL/GenBank/DDBJ whole genome shotgun (WGS) entry which is preliminary data.</text>
</comment>
<organism evidence="2 3">
    <name type="scientific">Acinetobacter bereziniae</name>
    <name type="common">Acinetobacter genomosp. 10</name>
    <dbReference type="NCBI Taxonomy" id="106648"/>
    <lineage>
        <taxon>Bacteria</taxon>
        <taxon>Pseudomonadati</taxon>
        <taxon>Pseudomonadota</taxon>
        <taxon>Gammaproteobacteria</taxon>
        <taxon>Moraxellales</taxon>
        <taxon>Moraxellaceae</taxon>
        <taxon>Acinetobacter</taxon>
    </lineage>
</organism>
<dbReference type="AlphaFoldDB" id="A0A833PHX5"/>
<accession>A0A833PHX5</accession>
<keyword evidence="1" id="KW-1133">Transmembrane helix</keyword>
<keyword evidence="1" id="KW-0812">Transmembrane</keyword>
<dbReference type="EMBL" id="WNDP01000007">
    <property type="protein sequence ID" value="KAF1027690.1"/>
    <property type="molecule type" value="Genomic_DNA"/>
</dbReference>
<evidence type="ECO:0000256" key="1">
    <source>
        <dbReference type="SAM" id="Phobius"/>
    </source>
</evidence>
<keyword evidence="1" id="KW-0472">Membrane</keyword>
<evidence type="ECO:0000313" key="2">
    <source>
        <dbReference type="EMBL" id="KAF1027690.1"/>
    </source>
</evidence>
<feature type="transmembrane region" description="Helical" evidence="1">
    <location>
        <begin position="98"/>
        <end position="115"/>
    </location>
</feature>
<gene>
    <name evidence="2" type="ORF">GAK29_00501</name>
</gene>
<protein>
    <submittedName>
        <fullName evidence="2">Uncharacterized protein</fullName>
    </submittedName>
</protein>